<dbReference type="EMBL" id="LT629710">
    <property type="protein sequence ID" value="SDO61191.1"/>
    <property type="molecule type" value="Genomic_DNA"/>
</dbReference>
<name>A0A1H0KZL1_9ACTN</name>
<dbReference type="Pfam" id="PF06197">
    <property type="entry name" value="DUF998"/>
    <property type="match status" value="1"/>
</dbReference>
<dbReference type="Proteomes" id="UP000198741">
    <property type="component" value="Chromosome I"/>
</dbReference>
<feature type="transmembrane region" description="Helical" evidence="1">
    <location>
        <begin position="111"/>
        <end position="130"/>
    </location>
</feature>
<protein>
    <submittedName>
        <fullName evidence="2">Hypothetical membrane protein</fullName>
    </submittedName>
</protein>
<organism evidence="2 3">
    <name type="scientific">Nakamurella panacisegetis</name>
    <dbReference type="NCBI Taxonomy" id="1090615"/>
    <lineage>
        <taxon>Bacteria</taxon>
        <taxon>Bacillati</taxon>
        <taxon>Actinomycetota</taxon>
        <taxon>Actinomycetes</taxon>
        <taxon>Nakamurellales</taxon>
        <taxon>Nakamurellaceae</taxon>
        <taxon>Nakamurella</taxon>
    </lineage>
</organism>
<reference evidence="2 3" key="1">
    <citation type="submission" date="2016-10" db="EMBL/GenBank/DDBJ databases">
        <authorList>
            <person name="de Groot N.N."/>
        </authorList>
    </citation>
    <scope>NUCLEOTIDE SEQUENCE [LARGE SCALE GENOMIC DNA]</scope>
    <source>
        <strain evidence="3">P4-7,KCTC 19426,CECT 7604</strain>
    </source>
</reference>
<gene>
    <name evidence="2" type="ORF">SAMN04515671_1485</name>
</gene>
<dbReference type="STRING" id="1090615.SAMN04515671_1485"/>
<dbReference type="AlphaFoldDB" id="A0A1H0KZL1"/>
<feature type="transmembrane region" description="Helical" evidence="1">
    <location>
        <begin position="15"/>
        <end position="34"/>
    </location>
</feature>
<keyword evidence="1" id="KW-0472">Membrane</keyword>
<sequence>MDRAGPGIEHSMKKWVPISASFAPVVPVGAWLLAQHKQAPGYSAVSQTISVLAQPGANDRWIMTAGLFLLGSLQVLTAAGLTEAPVPARVLLGTGGTATALTAVFPQPQPGHVIAAGAAFAAFALWPALARLPDHRMGIVASVLTVAALAWFVSQLAGGGYLGLSERVLAAGEALWPLVVVLSLRAADRPAIAPSRAPSRSPIRH</sequence>
<accession>A0A1H0KZL1</accession>
<evidence type="ECO:0000256" key="1">
    <source>
        <dbReference type="SAM" id="Phobius"/>
    </source>
</evidence>
<proteinExistence type="predicted"/>
<evidence type="ECO:0000313" key="3">
    <source>
        <dbReference type="Proteomes" id="UP000198741"/>
    </source>
</evidence>
<keyword evidence="1" id="KW-0812">Transmembrane</keyword>
<evidence type="ECO:0000313" key="2">
    <source>
        <dbReference type="EMBL" id="SDO61191.1"/>
    </source>
</evidence>
<feature type="transmembrane region" description="Helical" evidence="1">
    <location>
        <begin position="137"/>
        <end position="162"/>
    </location>
</feature>
<dbReference type="InterPro" id="IPR009339">
    <property type="entry name" value="DUF998"/>
</dbReference>
<feature type="transmembrane region" description="Helical" evidence="1">
    <location>
        <begin position="61"/>
        <end position="81"/>
    </location>
</feature>
<keyword evidence="3" id="KW-1185">Reference proteome</keyword>
<keyword evidence="1" id="KW-1133">Transmembrane helix</keyword>